<evidence type="ECO:0000256" key="1">
    <source>
        <dbReference type="SAM" id="MobiDB-lite"/>
    </source>
</evidence>
<organism evidence="2 3">
    <name type="scientific">Stakelama pacifica</name>
    <dbReference type="NCBI Taxonomy" id="517720"/>
    <lineage>
        <taxon>Bacteria</taxon>
        <taxon>Pseudomonadati</taxon>
        <taxon>Pseudomonadota</taxon>
        <taxon>Alphaproteobacteria</taxon>
        <taxon>Sphingomonadales</taxon>
        <taxon>Sphingomonadaceae</taxon>
        <taxon>Stakelama</taxon>
    </lineage>
</organism>
<protein>
    <submittedName>
        <fullName evidence="2">Uncharacterized protein</fullName>
    </submittedName>
</protein>
<proteinExistence type="predicted"/>
<evidence type="ECO:0000313" key="2">
    <source>
        <dbReference type="EMBL" id="TDN80674.1"/>
    </source>
</evidence>
<dbReference type="EMBL" id="SNWD01000009">
    <property type="protein sequence ID" value="TDN80674.1"/>
    <property type="molecule type" value="Genomic_DNA"/>
</dbReference>
<evidence type="ECO:0000313" key="3">
    <source>
        <dbReference type="Proteomes" id="UP000295493"/>
    </source>
</evidence>
<feature type="region of interest" description="Disordered" evidence="1">
    <location>
        <begin position="87"/>
        <end position="115"/>
    </location>
</feature>
<dbReference type="AlphaFoldDB" id="A0A4R6FJF9"/>
<gene>
    <name evidence="2" type="ORF">EV664_10964</name>
</gene>
<comment type="caution">
    <text evidence="2">The sequence shown here is derived from an EMBL/GenBank/DDBJ whole genome shotgun (WGS) entry which is preliminary data.</text>
</comment>
<accession>A0A4R6FJF9</accession>
<sequence length="186" mass="20036">MDGAPSPAVMSAHAAHDDWRQRSQYADRSISAQPGMSRMLRLLILPPFVSSEVEIRFRRGDASLPTVLRKRTGVGAAVLSPSALSSCRRQPAEGPAFSSSAAHSKKDGASTGSARTGVGLGRVVVITGTPPARTAIRRRGRGAARRADRAVRAIRRPIRAAPRQALRAWDNVRGRSAAWRRPDSRT</sequence>
<name>A0A4R6FJF9_9SPHN</name>
<keyword evidence="3" id="KW-1185">Reference proteome</keyword>
<dbReference type="Proteomes" id="UP000295493">
    <property type="component" value="Unassembled WGS sequence"/>
</dbReference>
<feature type="region of interest" description="Disordered" evidence="1">
    <location>
        <begin position="1"/>
        <end position="22"/>
    </location>
</feature>
<reference evidence="2 3" key="1">
    <citation type="submission" date="2019-03" db="EMBL/GenBank/DDBJ databases">
        <title>Genomic Encyclopedia of Type Strains, Phase IV (KMG-IV): sequencing the most valuable type-strain genomes for metagenomic binning, comparative biology and taxonomic classification.</title>
        <authorList>
            <person name="Goeker M."/>
        </authorList>
    </citation>
    <scope>NUCLEOTIDE SEQUENCE [LARGE SCALE GENOMIC DNA]</scope>
    <source>
        <strain evidence="2 3">DSM 25059</strain>
    </source>
</reference>